<dbReference type="AlphaFoldDB" id="A0AAU7JCQ3"/>
<protein>
    <recommendedName>
        <fullName evidence="3">Tetratricopeptide repeat protein</fullName>
    </recommendedName>
</protein>
<name>A0AAU7JCQ3_9HYPH</name>
<dbReference type="RefSeq" id="WP_406854818.1">
    <property type="nucleotide sequence ID" value="NZ_CP157484.1"/>
</dbReference>
<dbReference type="Gene3D" id="1.25.40.10">
    <property type="entry name" value="Tetratricopeptide repeat domain"/>
    <property type="match status" value="1"/>
</dbReference>
<evidence type="ECO:0000256" key="1">
    <source>
        <dbReference type="SAM" id="MobiDB-lite"/>
    </source>
</evidence>
<evidence type="ECO:0008006" key="3">
    <source>
        <dbReference type="Google" id="ProtNLM"/>
    </source>
</evidence>
<feature type="region of interest" description="Disordered" evidence="1">
    <location>
        <begin position="1"/>
        <end position="24"/>
    </location>
</feature>
<organism evidence="2">
    <name type="scientific">Alsobacter sp. KACC 23698</name>
    <dbReference type="NCBI Taxonomy" id="3149229"/>
    <lineage>
        <taxon>Bacteria</taxon>
        <taxon>Pseudomonadati</taxon>
        <taxon>Pseudomonadota</taxon>
        <taxon>Alphaproteobacteria</taxon>
        <taxon>Hyphomicrobiales</taxon>
        <taxon>Alsobacteraceae</taxon>
        <taxon>Alsobacter</taxon>
    </lineage>
</organism>
<dbReference type="InterPro" id="IPR011990">
    <property type="entry name" value="TPR-like_helical_dom_sf"/>
</dbReference>
<accession>A0AAU7JCQ3</accession>
<dbReference type="EMBL" id="CP157484">
    <property type="protein sequence ID" value="XBO37992.1"/>
    <property type="molecule type" value="Genomic_DNA"/>
</dbReference>
<reference evidence="2" key="1">
    <citation type="submission" date="2024-05" db="EMBL/GenBank/DDBJ databases">
        <authorList>
            <person name="Kim S."/>
            <person name="Heo J."/>
            <person name="Choi H."/>
            <person name="Choi Y."/>
            <person name="Kwon S.-W."/>
            <person name="Kim Y."/>
        </authorList>
    </citation>
    <scope>NUCLEOTIDE SEQUENCE</scope>
    <source>
        <strain evidence="2">KACC 23698</strain>
    </source>
</reference>
<evidence type="ECO:0000313" key="2">
    <source>
        <dbReference type="EMBL" id="XBO37992.1"/>
    </source>
</evidence>
<gene>
    <name evidence="2" type="ORF">ABEG18_20065</name>
</gene>
<dbReference type="SUPFAM" id="SSF48452">
    <property type="entry name" value="TPR-like"/>
    <property type="match status" value="1"/>
</dbReference>
<sequence>MTERQSAFAPPPRPRPSHLIPPAFGPAQAGFGLAQGAAAPAAGLAEDDIRLLNAVAAHQILYGKPSEALALLQLTVRFAPGDPQSLRLLSEAFLATGDAETADAAVAAHEAAVGPGRLAPSDLLRRSRVSAALRRGAEAADAFARFLRSRRPSP</sequence>
<proteinExistence type="predicted"/>